<dbReference type="PANTHER" id="PTHR10174">
    <property type="entry name" value="ALPHA-TOCOPHEROL TRANSFER PROTEIN-RELATED"/>
    <property type="match status" value="1"/>
</dbReference>
<gene>
    <name evidence="1" type="ORF">Pmani_025947</name>
</gene>
<comment type="caution">
    <text evidence="1">The sequence shown here is derived from an EMBL/GenBank/DDBJ whole genome shotgun (WGS) entry which is preliminary data.</text>
</comment>
<keyword evidence="2" id="KW-1185">Reference proteome</keyword>
<proteinExistence type="predicted"/>
<dbReference type="PANTHER" id="PTHR10174:SF224">
    <property type="entry name" value="RETINOL-BINDING PROTEIN PINTA"/>
    <property type="match status" value="1"/>
</dbReference>
<evidence type="ECO:0000313" key="2">
    <source>
        <dbReference type="Proteomes" id="UP001292094"/>
    </source>
</evidence>
<dbReference type="EMBL" id="JAWZYT010002808">
    <property type="protein sequence ID" value="KAK4301938.1"/>
    <property type="molecule type" value="Genomic_DNA"/>
</dbReference>
<organism evidence="1 2">
    <name type="scientific">Petrolisthes manimaculis</name>
    <dbReference type="NCBI Taxonomy" id="1843537"/>
    <lineage>
        <taxon>Eukaryota</taxon>
        <taxon>Metazoa</taxon>
        <taxon>Ecdysozoa</taxon>
        <taxon>Arthropoda</taxon>
        <taxon>Crustacea</taxon>
        <taxon>Multicrustacea</taxon>
        <taxon>Malacostraca</taxon>
        <taxon>Eumalacostraca</taxon>
        <taxon>Eucarida</taxon>
        <taxon>Decapoda</taxon>
        <taxon>Pleocyemata</taxon>
        <taxon>Anomura</taxon>
        <taxon>Galatheoidea</taxon>
        <taxon>Porcellanidae</taxon>
        <taxon>Petrolisthes</taxon>
    </lineage>
</organism>
<dbReference type="Gene3D" id="3.40.525.10">
    <property type="entry name" value="CRAL-TRIO lipid binding domain"/>
    <property type="match status" value="1"/>
</dbReference>
<dbReference type="InterPro" id="IPR036865">
    <property type="entry name" value="CRAL-TRIO_dom_sf"/>
</dbReference>
<accession>A0AAE1TX53</accession>
<dbReference type="Proteomes" id="UP001292094">
    <property type="component" value="Unassembled WGS sequence"/>
</dbReference>
<sequence>MIYRWGTYDPHKISIDDMSRASLVISDVLCEEDEQSSITGIVIIGDSEGMTASHVLGYTPGMMKKAMVLWQVMTNTR</sequence>
<dbReference type="GO" id="GO:1902936">
    <property type="term" value="F:phosphatidylinositol bisphosphate binding"/>
    <property type="evidence" value="ECO:0007669"/>
    <property type="project" value="TreeGrafter"/>
</dbReference>
<dbReference type="GO" id="GO:0016020">
    <property type="term" value="C:membrane"/>
    <property type="evidence" value="ECO:0007669"/>
    <property type="project" value="TreeGrafter"/>
</dbReference>
<protein>
    <submittedName>
        <fullName evidence="1">Uncharacterized protein</fullName>
    </submittedName>
</protein>
<evidence type="ECO:0000313" key="1">
    <source>
        <dbReference type="EMBL" id="KAK4301938.1"/>
    </source>
</evidence>
<name>A0AAE1TX53_9EUCA</name>
<reference evidence="1" key="1">
    <citation type="submission" date="2023-11" db="EMBL/GenBank/DDBJ databases">
        <title>Genome assemblies of two species of porcelain crab, Petrolisthes cinctipes and Petrolisthes manimaculis (Anomura: Porcellanidae).</title>
        <authorList>
            <person name="Angst P."/>
        </authorList>
    </citation>
    <scope>NUCLEOTIDE SEQUENCE</scope>
    <source>
        <strain evidence="1">PB745_02</strain>
        <tissue evidence="1">Gill</tissue>
    </source>
</reference>
<dbReference type="AlphaFoldDB" id="A0AAE1TX53"/>
<dbReference type="SUPFAM" id="SSF52087">
    <property type="entry name" value="CRAL/TRIO domain"/>
    <property type="match status" value="1"/>
</dbReference>